<dbReference type="InterPro" id="IPR027417">
    <property type="entry name" value="P-loop_NTPase"/>
</dbReference>
<dbReference type="InterPro" id="IPR058546">
    <property type="entry name" value="RPS4B/Roq1-like_LRR"/>
</dbReference>
<evidence type="ECO:0000313" key="9">
    <source>
        <dbReference type="EMBL" id="PON97908.1"/>
    </source>
</evidence>
<keyword evidence="10" id="KW-1185">Reference proteome</keyword>
<evidence type="ECO:0000256" key="1">
    <source>
        <dbReference type="ARBA" id="ARBA00011982"/>
    </source>
</evidence>
<dbReference type="SUPFAM" id="SSF52058">
    <property type="entry name" value="L domain-like"/>
    <property type="match status" value="1"/>
</dbReference>
<keyword evidence="2" id="KW-0433">Leucine-rich repeat</keyword>
<dbReference type="PANTHER" id="PTHR11017">
    <property type="entry name" value="LEUCINE-RICH REPEAT-CONTAINING PROTEIN"/>
    <property type="match status" value="1"/>
</dbReference>
<reference evidence="10" key="1">
    <citation type="submission" date="2016-06" db="EMBL/GenBank/DDBJ databases">
        <title>Parallel loss of symbiosis genes in relatives of nitrogen-fixing non-legume Parasponia.</title>
        <authorList>
            <person name="Van Velzen R."/>
            <person name="Holmer R."/>
            <person name="Bu F."/>
            <person name="Rutten L."/>
            <person name="Van Zeijl A."/>
            <person name="Liu W."/>
            <person name="Santuari L."/>
            <person name="Cao Q."/>
            <person name="Sharma T."/>
            <person name="Shen D."/>
            <person name="Roswanjaya Y."/>
            <person name="Wardhani T."/>
            <person name="Kalhor M.S."/>
            <person name="Jansen J."/>
            <person name="Van den Hoogen J."/>
            <person name="Gungor B."/>
            <person name="Hartog M."/>
            <person name="Hontelez J."/>
            <person name="Verver J."/>
            <person name="Yang W.-C."/>
            <person name="Schijlen E."/>
            <person name="Repin R."/>
            <person name="Schilthuizen M."/>
            <person name="Schranz E."/>
            <person name="Heidstra R."/>
            <person name="Miyata K."/>
            <person name="Fedorova E."/>
            <person name="Kohlen W."/>
            <person name="Bisseling T."/>
            <person name="Smit S."/>
            <person name="Geurts R."/>
        </authorList>
    </citation>
    <scope>NUCLEOTIDE SEQUENCE [LARGE SCALE GENOMIC DNA]</scope>
    <source>
        <strain evidence="10">cv. RG33-2</strain>
    </source>
</reference>
<sequence length="1231" mass="142470">MDLAQFPTTPVHGKKYDVFISFRGEDTRKNFTSHLHTSLLRQKVETYIDDRLVRGDEISQALLDAIEDSQLSVIIFSENYASSSWCLDELLHILYCREKNKQIVLPVFYHVNPSDVRKQQGSYADAFAKHEERFKENITRKWRTALTTAANLSGWDASIARNDSELVGSIVNDIMAKLNYTPLDNLKGLVGIDSCIEDVKSLLSHAPIVGIWGMGGLGKTTLANAVFKQSHIHFEGHCFLANVRVEMERHGATYLQKNFFGELSKEKYLDLANLQSVKQRLCRKKLLIVLDDVDDFEQYEHLVEDRDWLNSESRVIITSRDQQVLRNIIGVKEIYKLKELNENEALQLFWLHAFKRNFATENDIEMSRKFVNYAQGIPLALKVLGSHLHSKSKEEWESALNKLKVVPNKKILDILKISFYGLDNKEKEIFLDIACFFQGMRKDFVKRILDDGGCFMDVIRVLVDKALITVSDNNELRMHDLLQEMAWEIARGQYCKEFGKQSRLWINEDICHVLKYNTGTARIEGIILNDAIGKDTYLEPFIFTKMKTLRLLQIVDDQCRFHFPQGLHSFPDELRYLRWDHYPLESLGLHFTPRNLVNIDMRYSQLEKLWNEFQHGLENLKYVELSFSEKLTCLPDLSRANLKRLGLQGCTSLLELPPLRFQNVLDKITEEEKMEIDEFDHWIHAICDQSSFATYDIYLLPSIWIEETDNYNLDLRGCSNLKTLSEMSGNIRYISLESTAIEELHSSIGSLNNLVLLDLKDCQYLKNLPSSICDLDSLKYLDMCGCISIDKFPELPKNIRGLDLSETSIEQVLSSSFECLPCLEILYMNFTGLESLPTSICKLKSLMRLSLLDCSQLKSFPEILEPMENLEELDLTGTGIKEIPSSIESLVGLKSLYLSKCRNLEYVPINIHHMCNLHHLEVLECPKLQGFPYDSLSSLPVLDPSGITIGKLPFCIIQTVQGTVPECTGSCARNSLVFFLKCLDELEYCIHLKRCRHYWYKFWMRFTYCECLIFYTVHNILMTQYFNNKVLRVTTYVLEHGKQESGDPGMSFCYSGNKIPQWFTYQSMGPSVHVNFSPLRHNTSFIGFALCIIVDFDQRFSDPEYLDLGFKYHFKPSYLSRKYDWTLQTPHNAHSDSNLENNILDWSSDHVFVWHLYEDDYYYRNATGCFFEFNLGQSSASSKHEVKQCGIRMLFRQEAKELDFIEHVLGGNINSETNETHPKRIIFELSL</sequence>
<dbReference type="Gene3D" id="1.10.8.430">
    <property type="entry name" value="Helical domain of apoptotic protease-activating factors"/>
    <property type="match status" value="1"/>
</dbReference>
<dbReference type="GO" id="GO:0006952">
    <property type="term" value="P:defense response"/>
    <property type="evidence" value="ECO:0007669"/>
    <property type="project" value="UniProtKB-KW"/>
</dbReference>
<dbReference type="GO" id="GO:0043531">
    <property type="term" value="F:ADP binding"/>
    <property type="evidence" value="ECO:0007669"/>
    <property type="project" value="InterPro"/>
</dbReference>
<dbReference type="GO" id="GO:0061809">
    <property type="term" value="F:NAD+ nucleosidase activity, cyclic ADP-ribose generating"/>
    <property type="evidence" value="ECO:0007669"/>
    <property type="project" value="UniProtKB-EC"/>
</dbReference>
<dbReference type="Pfam" id="PF23286">
    <property type="entry name" value="LRR_13"/>
    <property type="match status" value="1"/>
</dbReference>
<dbReference type="Pfam" id="PF23282">
    <property type="entry name" value="WHD_ROQ1"/>
    <property type="match status" value="1"/>
</dbReference>
<evidence type="ECO:0000256" key="7">
    <source>
        <dbReference type="ARBA" id="ARBA00047304"/>
    </source>
</evidence>
<comment type="caution">
    <text evidence="9">The sequence shown here is derived from an EMBL/GenBank/DDBJ whole genome shotgun (WGS) entry which is preliminary data.</text>
</comment>
<dbReference type="PANTHER" id="PTHR11017:SF479">
    <property type="entry name" value="DISEASE RESISTANCE PROTEIN (TIR-NBS-LRR CLASS) FAMILY"/>
    <property type="match status" value="1"/>
</dbReference>
<evidence type="ECO:0000313" key="10">
    <source>
        <dbReference type="Proteomes" id="UP000237000"/>
    </source>
</evidence>
<dbReference type="PROSITE" id="PS50104">
    <property type="entry name" value="TIR"/>
    <property type="match status" value="1"/>
</dbReference>
<evidence type="ECO:0000256" key="6">
    <source>
        <dbReference type="ARBA" id="ARBA00023027"/>
    </source>
</evidence>
<dbReference type="FunCoup" id="A0A2P5FJD0">
    <property type="interactions" value="151"/>
</dbReference>
<dbReference type="FunFam" id="3.40.50.10140:FF:000007">
    <property type="entry name" value="Disease resistance protein (TIR-NBS-LRR class)"/>
    <property type="match status" value="1"/>
</dbReference>
<evidence type="ECO:0000256" key="3">
    <source>
        <dbReference type="ARBA" id="ARBA00022737"/>
    </source>
</evidence>
<name>A0A2P5FJD0_TREOI</name>
<dbReference type="InterPro" id="IPR042197">
    <property type="entry name" value="Apaf_helical"/>
</dbReference>
<evidence type="ECO:0000256" key="4">
    <source>
        <dbReference type="ARBA" id="ARBA00022801"/>
    </source>
</evidence>
<accession>A0A2P5FJD0</accession>
<dbReference type="OrthoDB" id="1357022at2759"/>
<dbReference type="EMBL" id="JXTC01000028">
    <property type="protein sequence ID" value="PON97908.1"/>
    <property type="molecule type" value="Genomic_DNA"/>
</dbReference>
<dbReference type="InParanoid" id="A0A2P5FJD0"/>
<dbReference type="Pfam" id="PF00931">
    <property type="entry name" value="NB-ARC"/>
    <property type="match status" value="1"/>
</dbReference>
<dbReference type="InterPro" id="IPR011713">
    <property type="entry name" value="Leu-rich_rpt_3"/>
</dbReference>
<comment type="catalytic activity">
    <reaction evidence="7">
        <text>NAD(+) + H2O = ADP-D-ribose + nicotinamide + H(+)</text>
        <dbReference type="Rhea" id="RHEA:16301"/>
        <dbReference type="ChEBI" id="CHEBI:15377"/>
        <dbReference type="ChEBI" id="CHEBI:15378"/>
        <dbReference type="ChEBI" id="CHEBI:17154"/>
        <dbReference type="ChEBI" id="CHEBI:57540"/>
        <dbReference type="ChEBI" id="CHEBI:57967"/>
        <dbReference type="EC" id="3.2.2.6"/>
    </reaction>
    <physiologicalReaction direction="left-to-right" evidence="7">
        <dbReference type="Rhea" id="RHEA:16302"/>
    </physiologicalReaction>
</comment>
<evidence type="ECO:0000256" key="2">
    <source>
        <dbReference type="ARBA" id="ARBA00022614"/>
    </source>
</evidence>
<dbReference type="InterPro" id="IPR044974">
    <property type="entry name" value="Disease_R_plants"/>
</dbReference>
<keyword evidence="3" id="KW-0677">Repeat</keyword>
<dbReference type="InterPro" id="IPR032675">
    <property type="entry name" value="LRR_dom_sf"/>
</dbReference>
<evidence type="ECO:0000256" key="5">
    <source>
        <dbReference type="ARBA" id="ARBA00022821"/>
    </source>
</evidence>
<dbReference type="AlphaFoldDB" id="A0A2P5FJD0"/>
<organism evidence="9 10">
    <name type="scientific">Trema orientale</name>
    <name type="common">Charcoal tree</name>
    <name type="synonym">Celtis orientalis</name>
    <dbReference type="NCBI Taxonomy" id="63057"/>
    <lineage>
        <taxon>Eukaryota</taxon>
        <taxon>Viridiplantae</taxon>
        <taxon>Streptophyta</taxon>
        <taxon>Embryophyta</taxon>
        <taxon>Tracheophyta</taxon>
        <taxon>Spermatophyta</taxon>
        <taxon>Magnoliopsida</taxon>
        <taxon>eudicotyledons</taxon>
        <taxon>Gunneridae</taxon>
        <taxon>Pentapetalae</taxon>
        <taxon>rosids</taxon>
        <taxon>fabids</taxon>
        <taxon>Rosales</taxon>
        <taxon>Cannabaceae</taxon>
        <taxon>Trema</taxon>
    </lineage>
</organism>
<feature type="domain" description="TIR" evidence="8">
    <location>
        <begin position="14"/>
        <end position="178"/>
    </location>
</feature>
<gene>
    <name evidence="9" type="primary">TorTNL38</name>
    <name evidence="9" type="ORF">TorRG33x02_062230</name>
</gene>
<dbReference type="InterPro" id="IPR035897">
    <property type="entry name" value="Toll_tir_struct_dom_sf"/>
</dbReference>
<dbReference type="SUPFAM" id="SSF52540">
    <property type="entry name" value="P-loop containing nucleoside triphosphate hydrolases"/>
    <property type="match status" value="1"/>
</dbReference>
<protein>
    <recommendedName>
        <fullName evidence="1">ADP-ribosyl cyclase/cyclic ADP-ribose hydrolase</fullName>
        <ecNumber evidence="1">3.2.2.6</ecNumber>
    </recommendedName>
</protein>
<dbReference type="Pfam" id="PF07725">
    <property type="entry name" value="LRR_3"/>
    <property type="match status" value="1"/>
</dbReference>
<dbReference type="SUPFAM" id="SSF46785">
    <property type="entry name" value="Winged helix' DNA-binding domain"/>
    <property type="match status" value="1"/>
</dbReference>
<keyword evidence="5" id="KW-0611">Plant defense</keyword>
<dbReference type="InterPro" id="IPR058192">
    <property type="entry name" value="WHD_ROQ1-like"/>
</dbReference>
<keyword evidence="4" id="KW-0378">Hydrolase</keyword>
<dbReference type="Gene3D" id="3.40.50.300">
    <property type="entry name" value="P-loop containing nucleotide triphosphate hydrolases"/>
    <property type="match status" value="1"/>
</dbReference>
<dbReference type="InterPro" id="IPR036390">
    <property type="entry name" value="WH_DNA-bd_sf"/>
</dbReference>
<dbReference type="EC" id="3.2.2.6" evidence="1"/>
<dbReference type="Pfam" id="PF01582">
    <property type="entry name" value="TIR"/>
    <property type="match status" value="1"/>
</dbReference>
<proteinExistence type="predicted"/>
<keyword evidence="6" id="KW-0520">NAD</keyword>
<dbReference type="GO" id="GO:0007165">
    <property type="term" value="P:signal transduction"/>
    <property type="evidence" value="ECO:0007669"/>
    <property type="project" value="InterPro"/>
</dbReference>
<dbReference type="Pfam" id="PF20160">
    <property type="entry name" value="C-JID"/>
    <property type="match status" value="1"/>
</dbReference>
<dbReference type="InterPro" id="IPR002182">
    <property type="entry name" value="NB-ARC"/>
</dbReference>
<evidence type="ECO:0000259" key="8">
    <source>
        <dbReference type="PROSITE" id="PS50104"/>
    </source>
</evidence>
<dbReference type="SUPFAM" id="SSF52200">
    <property type="entry name" value="Toll/Interleukin receptor TIR domain"/>
    <property type="match status" value="1"/>
</dbReference>
<dbReference type="Gene3D" id="3.40.50.10140">
    <property type="entry name" value="Toll/interleukin-1 receptor homology (TIR) domain"/>
    <property type="match status" value="1"/>
</dbReference>
<dbReference type="PRINTS" id="PR00364">
    <property type="entry name" value="DISEASERSIST"/>
</dbReference>
<dbReference type="Proteomes" id="UP000237000">
    <property type="component" value="Unassembled WGS sequence"/>
</dbReference>
<dbReference type="Gene3D" id="3.80.10.10">
    <property type="entry name" value="Ribonuclease Inhibitor"/>
    <property type="match status" value="3"/>
</dbReference>
<dbReference type="InterPro" id="IPR045344">
    <property type="entry name" value="C-JID"/>
</dbReference>
<dbReference type="SMART" id="SM00255">
    <property type="entry name" value="TIR"/>
    <property type="match status" value="1"/>
</dbReference>
<dbReference type="InterPro" id="IPR000157">
    <property type="entry name" value="TIR_dom"/>
</dbReference>